<sequence length="257" mass="28450">MNAEEIQPTLDTAISMPPPVPIAANTVIKVTDLKKIYNGVAVLNIPEITVKNGESFGLVGNNGAGKTTFFRLILDLIEASSGEVRIDGERVARRDDWKSKVGSFLDESFLIDFLTPEEYFAFTGKVYGKSEGDITAFLESMKEFFNGEILGSKKLIRDLSKGNQKKTGIAAALLSDPQILVLDEPFTALDPTSQIRLKRMLNELKSTRSMTMLISSHDLNHVTEVCDRIVVLEKGLVVRDTQTTQDTLKELESYFAV</sequence>
<dbReference type="InterPro" id="IPR051782">
    <property type="entry name" value="ABC_Transporter_VariousFunc"/>
</dbReference>
<proteinExistence type="predicted"/>
<keyword evidence="2" id="KW-0547">Nucleotide-binding</keyword>
<dbReference type="SUPFAM" id="SSF52540">
    <property type="entry name" value="P-loop containing nucleoside triphosphate hydrolases"/>
    <property type="match status" value="1"/>
</dbReference>
<protein>
    <submittedName>
        <fullName evidence="5">ABC transporter ATP-binding protein NatA</fullName>
    </submittedName>
</protein>
<dbReference type="Gene3D" id="3.40.50.300">
    <property type="entry name" value="P-loop containing nucleotide triphosphate hydrolases"/>
    <property type="match status" value="1"/>
</dbReference>
<evidence type="ECO:0000256" key="2">
    <source>
        <dbReference type="ARBA" id="ARBA00022741"/>
    </source>
</evidence>
<keyword evidence="3 5" id="KW-0067">ATP-binding</keyword>
<dbReference type="PANTHER" id="PTHR42939:SF1">
    <property type="entry name" value="ABC TRANSPORTER ATP-BINDING PROTEIN ALBC-RELATED"/>
    <property type="match status" value="1"/>
</dbReference>
<dbReference type="InterPro" id="IPR003439">
    <property type="entry name" value="ABC_transporter-like_ATP-bd"/>
</dbReference>
<evidence type="ECO:0000256" key="1">
    <source>
        <dbReference type="ARBA" id="ARBA00022448"/>
    </source>
</evidence>
<dbReference type="EMBL" id="VSSQ01034819">
    <property type="protein sequence ID" value="MPM86883.1"/>
    <property type="molecule type" value="Genomic_DNA"/>
</dbReference>
<accession>A0A645DDH4</accession>
<dbReference type="AlphaFoldDB" id="A0A645DDH4"/>
<evidence type="ECO:0000313" key="5">
    <source>
        <dbReference type="EMBL" id="MPM86883.1"/>
    </source>
</evidence>
<dbReference type="PANTHER" id="PTHR42939">
    <property type="entry name" value="ABC TRANSPORTER ATP-BINDING PROTEIN ALBC-RELATED"/>
    <property type="match status" value="1"/>
</dbReference>
<dbReference type="InterPro" id="IPR027417">
    <property type="entry name" value="P-loop_NTPase"/>
</dbReference>
<evidence type="ECO:0000259" key="4">
    <source>
        <dbReference type="PROSITE" id="PS50893"/>
    </source>
</evidence>
<dbReference type="Pfam" id="PF00005">
    <property type="entry name" value="ABC_tran"/>
    <property type="match status" value="1"/>
</dbReference>
<comment type="caution">
    <text evidence="5">The sequence shown here is derived from an EMBL/GenBank/DDBJ whole genome shotgun (WGS) entry which is preliminary data.</text>
</comment>
<dbReference type="SMART" id="SM00382">
    <property type="entry name" value="AAA"/>
    <property type="match status" value="1"/>
</dbReference>
<dbReference type="PROSITE" id="PS50893">
    <property type="entry name" value="ABC_TRANSPORTER_2"/>
    <property type="match status" value="1"/>
</dbReference>
<dbReference type="CDD" id="cd03230">
    <property type="entry name" value="ABC_DR_subfamily_A"/>
    <property type="match status" value="1"/>
</dbReference>
<reference evidence="5" key="1">
    <citation type="submission" date="2019-08" db="EMBL/GenBank/DDBJ databases">
        <authorList>
            <person name="Kucharzyk K."/>
            <person name="Murdoch R.W."/>
            <person name="Higgins S."/>
            <person name="Loffler F."/>
        </authorList>
    </citation>
    <scope>NUCLEOTIDE SEQUENCE</scope>
</reference>
<name>A0A645DDH4_9ZZZZ</name>
<dbReference type="GO" id="GO:0016887">
    <property type="term" value="F:ATP hydrolysis activity"/>
    <property type="evidence" value="ECO:0007669"/>
    <property type="project" value="InterPro"/>
</dbReference>
<organism evidence="5">
    <name type="scientific">bioreactor metagenome</name>
    <dbReference type="NCBI Taxonomy" id="1076179"/>
    <lineage>
        <taxon>unclassified sequences</taxon>
        <taxon>metagenomes</taxon>
        <taxon>ecological metagenomes</taxon>
    </lineage>
</organism>
<feature type="domain" description="ABC transporter" evidence="4">
    <location>
        <begin position="28"/>
        <end position="257"/>
    </location>
</feature>
<evidence type="ECO:0000256" key="3">
    <source>
        <dbReference type="ARBA" id="ARBA00022840"/>
    </source>
</evidence>
<dbReference type="InterPro" id="IPR003593">
    <property type="entry name" value="AAA+_ATPase"/>
</dbReference>
<gene>
    <name evidence="5" type="primary">natA_17</name>
    <name evidence="5" type="ORF">SDC9_133976</name>
</gene>
<keyword evidence="1" id="KW-0813">Transport</keyword>
<dbReference type="GO" id="GO:0005524">
    <property type="term" value="F:ATP binding"/>
    <property type="evidence" value="ECO:0007669"/>
    <property type="project" value="UniProtKB-KW"/>
</dbReference>